<dbReference type="AlphaFoldDB" id="A0A0F8WIX3"/>
<evidence type="ECO:0000259" key="1">
    <source>
        <dbReference type="SMART" id="SM00460"/>
    </source>
</evidence>
<dbReference type="Gene3D" id="3.10.620.30">
    <property type="match status" value="1"/>
</dbReference>
<dbReference type="SUPFAM" id="SSF54001">
    <property type="entry name" value="Cysteine proteinases"/>
    <property type="match status" value="1"/>
</dbReference>
<dbReference type="Pfam" id="PF01841">
    <property type="entry name" value="Transglut_core"/>
    <property type="match status" value="1"/>
</dbReference>
<dbReference type="InterPro" id="IPR002931">
    <property type="entry name" value="Transglutaminase-like"/>
</dbReference>
<dbReference type="InterPro" id="IPR038765">
    <property type="entry name" value="Papain-like_cys_pep_sf"/>
</dbReference>
<proteinExistence type="predicted"/>
<sequence length="99" mass="11041">PIDNELFIHPKKISKDFFKGIKRSGDCDDYSLLSAAMLMSVGFESKIILIDAEMSGEIDHALAQVKLKELGWTNFDTTSSRPLGWIIPHTMSVSIEAKN</sequence>
<protein>
    <recommendedName>
        <fullName evidence="1">Transglutaminase-like domain-containing protein</fullName>
    </recommendedName>
</protein>
<name>A0A0F8WIX3_9ZZZZ</name>
<dbReference type="SMART" id="SM00460">
    <property type="entry name" value="TGc"/>
    <property type="match status" value="1"/>
</dbReference>
<feature type="domain" description="Transglutaminase-like" evidence="1">
    <location>
        <begin position="19"/>
        <end position="79"/>
    </location>
</feature>
<reference evidence="2" key="1">
    <citation type="journal article" date="2015" name="Nature">
        <title>Complex archaea that bridge the gap between prokaryotes and eukaryotes.</title>
        <authorList>
            <person name="Spang A."/>
            <person name="Saw J.H."/>
            <person name="Jorgensen S.L."/>
            <person name="Zaremba-Niedzwiedzka K."/>
            <person name="Martijn J."/>
            <person name="Lind A.E."/>
            <person name="van Eijk R."/>
            <person name="Schleper C."/>
            <person name="Guy L."/>
            <person name="Ettema T.J."/>
        </authorList>
    </citation>
    <scope>NUCLEOTIDE SEQUENCE</scope>
</reference>
<organism evidence="2">
    <name type="scientific">marine sediment metagenome</name>
    <dbReference type="NCBI Taxonomy" id="412755"/>
    <lineage>
        <taxon>unclassified sequences</taxon>
        <taxon>metagenomes</taxon>
        <taxon>ecological metagenomes</taxon>
    </lineage>
</organism>
<comment type="caution">
    <text evidence="2">The sequence shown here is derived from an EMBL/GenBank/DDBJ whole genome shotgun (WGS) entry which is preliminary data.</text>
</comment>
<dbReference type="EMBL" id="LAZR01069201">
    <property type="protein sequence ID" value="KKK48175.1"/>
    <property type="molecule type" value="Genomic_DNA"/>
</dbReference>
<accession>A0A0F8WIX3</accession>
<evidence type="ECO:0000313" key="2">
    <source>
        <dbReference type="EMBL" id="KKK48175.1"/>
    </source>
</evidence>
<feature type="non-terminal residue" evidence="2">
    <location>
        <position position="1"/>
    </location>
</feature>
<gene>
    <name evidence="2" type="ORF">LCGC14_3147770</name>
</gene>